<comment type="caution">
    <text evidence="1">The sequence shown here is derived from an EMBL/GenBank/DDBJ whole genome shotgun (WGS) entry which is preliminary data.</text>
</comment>
<dbReference type="InterPro" id="IPR013783">
    <property type="entry name" value="Ig-like_fold"/>
</dbReference>
<dbReference type="Gene3D" id="2.60.40.10">
    <property type="entry name" value="Immunoglobulins"/>
    <property type="match status" value="1"/>
</dbReference>
<proteinExistence type="predicted"/>
<organism evidence="1 2">
    <name type="scientific">Streptomyces litchfieldiae</name>
    <dbReference type="NCBI Taxonomy" id="3075543"/>
    <lineage>
        <taxon>Bacteria</taxon>
        <taxon>Bacillati</taxon>
        <taxon>Actinomycetota</taxon>
        <taxon>Actinomycetes</taxon>
        <taxon>Kitasatosporales</taxon>
        <taxon>Streptomycetaceae</taxon>
        <taxon>Streptomyces</taxon>
    </lineage>
</organism>
<accession>A0ABU2MRF3</accession>
<name>A0ABU2MRF3_9ACTN</name>
<evidence type="ECO:0000313" key="2">
    <source>
        <dbReference type="Proteomes" id="UP001183246"/>
    </source>
</evidence>
<sequence length="312" mass="32102">MALSVPEQGTDGTPFTCEVAVTAAGRTVPAGTLSLDLPGGWTAAPAAREVPPLHDGGSRSFSFEVTPRAGEGPEHRIGAVLAGEDWRGSAIALVTVEPGPPCPVPEDGLTLVAWDPRSGDAVADSAGQGRDATVQGNPAYEAAGPTGSALRLDGQTYLRTAPTTLGFLRVATFAAEVRVDSASGHRRLFDWQPSGDDGSDGVLIDLTPANAVRFIGSGTNVTTSAVVPTGRFVDLVVTMSDGGRVTVYLDGQQAATAQVPSTGINGCATRELRFGADQNGGQRFVGAVDRMAVFAGLLSPEEIGDWQNRAFG</sequence>
<gene>
    <name evidence="1" type="ORF">RM590_16005</name>
</gene>
<dbReference type="SUPFAM" id="SSF49899">
    <property type="entry name" value="Concanavalin A-like lectins/glucanases"/>
    <property type="match status" value="1"/>
</dbReference>
<dbReference type="InterPro" id="IPR013320">
    <property type="entry name" value="ConA-like_dom_sf"/>
</dbReference>
<dbReference type="RefSeq" id="WP_311705349.1">
    <property type="nucleotide sequence ID" value="NZ_JAVREL010000008.1"/>
</dbReference>
<evidence type="ECO:0000313" key="1">
    <source>
        <dbReference type="EMBL" id="MDT0344110.1"/>
    </source>
</evidence>
<dbReference type="Gene3D" id="2.60.120.200">
    <property type="match status" value="1"/>
</dbReference>
<dbReference type="Pfam" id="PF13385">
    <property type="entry name" value="Laminin_G_3"/>
    <property type="match status" value="1"/>
</dbReference>
<protein>
    <submittedName>
        <fullName evidence="1">LamG-like jellyroll fold domain-containing protein</fullName>
    </submittedName>
</protein>
<reference evidence="2" key="1">
    <citation type="submission" date="2023-07" db="EMBL/GenBank/DDBJ databases">
        <title>30 novel species of actinomycetes from the DSMZ collection.</title>
        <authorList>
            <person name="Nouioui I."/>
        </authorList>
    </citation>
    <scope>NUCLEOTIDE SEQUENCE [LARGE SCALE GENOMIC DNA]</scope>
    <source>
        <strain evidence="2">DSM 44938</strain>
    </source>
</reference>
<dbReference type="Proteomes" id="UP001183246">
    <property type="component" value="Unassembled WGS sequence"/>
</dbReference>
<dbReference type="EMBL" id="JAVREL010000008">
    <property type="protein sequence ID" value="MDT0344110.1"/>
    <property type="molecule type" value="Genomic_DNA"/>
</dbReference>
<keyword evidence="2" id="KW-1185">Reference proteome</keyword>